<feature type="chain" id="PRO_5047288456" description="Serine/threonine protein kinase" evidence="2">
    <location>
        <begin position="27"/>
        <end position="128"/>
    </location>
</feature>
<dbReference type="Proteomes" id="UP000626026">
    <property type="component" value="Unassembled WGS sequence"/>
</dbReference>
<evidence type="ECO:0000313" key="4">
    <source>
        <dbReference type="Proteomes" id="UP000626026"/>
    </source>
</evidence>
<protein>
    <recommendedName>
        <fullName evidence="5">Serine/threonine protein kinase</fullName>
    </recommendedName>
</protein>
<evidence type="ECO:0000256" key="1">
    <source>
        <dbReference type="SAM" id="MobiDB-lite"/>
    </source>
</evidence>
<dbReference type="RefSeq" id="WP_187783223.1">
    <property type="nucleotide sequence ID" value="NZ_JACTVA010000004.1"/>
</dbReference>
<accession>A0ABR7RHM2</accession>
<feature type="region of interest" description="Disordered" evidence="1">
    <location>
        <begin position="26"/>
        <end position="128"/>
    </location>
</feature>
<feature type="compositionally biased region" description="Polar residues" evidence="1">
    <location>
        <begin position="93"/>
        <end position="109"/>
    </location>
</feature>
<evidence type="ECO:0000313" key="3">
    <source>
        <dbReference type="EMBL" id="MBC9206059.1"/>
    </source>
</evidence>
<keyword evidence="4" id="KW-1185">Reference proteome</keyword>
<feature type="compositionally biased region" description="Low complexity" evidence="1">
    <location>
        <begin position="64"/>
        <end position="73"/>
    </location>
</feature>
<gene>
    <name evidence="3" type="ORF">IBL26_04370</name>
</gene>
<organism evidence="3 4">
    <name type="scientific">Teichococcus aerophilus</name>
    <dbReference type="NCBI Taxonomy" id="1224513"/>
    <lineage>
        <taxon>Bacteria</taxon>
        <taxon>Pseudomonadati</taxon>
        <taxon>Pseudomonadota</taxon>
        <taxon>Alphaproteobacteria</taxon>
        <taxon>Acetobacterales</taxon>
        <taxon>Roseomonadaceae</taxon>
        <taxon>Roseomonas</taxon>
    </lineage>
</organism>
<comment type="caution">
    <text evidence="3">The sequence shown here is derived from an EMBL/GenBank/DDBJ whole genome shotgun (WGS) entry which is preliminary data.</text>
</comment>
<reference evidence="3 4" key="1">
    <citation type="journal article" date="2013" name="Int. J. Syst. Evol. Microbiol.">
        <title>Roseomonas aerophila sp. nov., isolated from air.</title>
        <authorList>
            <person name="Kim S.J."/>
            <person name="Weon H.Y."/>
            <person name="Ahn J.H."/>
            <person name="Hong S.B."/>
            <person name="Seok S.J."/>
            <person name="Whang K.S."/>
            <person name="Kwon S.W."/>
        </authorList>
    </citation>
    <scope>NUCLEOTIDE SEQUENCE [LARGE SCALE GENOMIC DNA]</scope>
    <source>
        <strain evidence="3 4">NBRC 108923</strain>
    </source>
</reference>
<dbReference type="EMBL" id="JACTVA010000004">
    <property type="protein sequence ID" value="MBC9206059.1"/>
    <property type="molecule type" value="Genomic_DNA"/>
</dbReference>
<keyword evidence="2" id="KW-0732">Signal</keyword>
<evidence type="ECO:0000256" key="2">
    <source>
        <dbReference type="SAM" id="SignalP"/>
    </source>
</evidence>
<evidence type="ECO:0008006" key="5">
    <source>
        <dbReference type="Google" id="ProtNLM"/>
    </source>
</evidence>
<sequence>MTVRSLPALALLATLSIAGGATGALAAEPAGAMPPPHAQSQMHRGQAPHARAPMHHQRQGQGQGQRMASQGGAATSADQLNAQSLERARMGENSPNGAADTTGNLNRMSGQDARDNMNTGRDPLVPFR</sequence>
<name>A0ABR7RHM2_9PROT</name>
<feature type="signal peptide" evidence="2">
    <location>
        <begin position="1"/>
        <end position="26"/>
    </location>
</feature>
<proteinExistence type="predicted"/>